<name>A0ABY1PUV1_9BURK</name>
<dbReference type="PANTHER" id="PTHR35369:SF2">
    <property type="entry name" value="BLR3025 PROTEIN"/>
    <property type="match status" value="1"/>
</dbReference>
<evidence type="ECO:0000259" key="3">
    <source>
        <dbReference type="Pfam" id="PF00817"/>
    </source>
</evidence>
<evidence type="ECO:0000313" key="5">
    <source>
        <dbReference type="Proteomes" id="UP001158049"/>
    </source>
</evidence>
<dbReference type="Proteomes" id="UP001158049">
    <property type="component" value="Unassembled WGS sequence"/>
</dbReference>
<dbReference type="SUPFAM" id="SSF56672">
    <property type="entry name" value="DNA/RNA polymerases"/>
    <property type="match status" value="1"/>
</dbReference>
<organism evidence="4 5">
    <name type="scientific">Noviherbaspirillum suwonense</name>
    <dbReference type="NCBI Taxonomy" id="1224511"/>
    <lineage>
        <taxon>Bacteria</taxon>
        <taxon>Pseudomonadati</taxon>
        <taxon>Pseudomonadota</taxon>
        <taxon>Betaproteobacteria</taxon>
        <taxon>Burkholderiales</taxon>
        <taxon>Oxalobacteraceae</taxon>
        <taxon>Noviherbaspirillum</taxon>
    </lineage>
</organism>
<protein>
    <submittedName>
        <fullName evidence="4">Protein ImuB</fullName>
    </submittedName>
</protein>
<feature type="domain" description="UmuC" evidence="3">
    <location>
        <begin position="21"/>
        <end position="143"/>
    </location>
</feature>
<evidence type="ECO:0000256" key="2">
    <source>
        <dbReference type="ARBA" id="ARBA00022763"/>
    </source>
</evidence>
<dbReference type="Pfam" id="PF00817">
    <property type="entry name" value="IMS"/>
    <property type="match status" value="1"/>
</dbReference>
<evidence type="ECO:0000256" key="1">
    <source>
        <dbReference type="ARBA" id="ARBA00010945"/>
    </source>
</evidence>
<sequence>MHLPLLPLEVFRPHWSERTDTTPHAVIDHGQVFSLCELARQAGIRHGMRRGGVTALAPDAMLHERDAGRERGALDGVALTLLQYTPEVAMVDAASLVLDVSASLAAFGGRLALSRRVRTSVRQMGFSARLGMAPTAQAAWLLANAAGLKLRRSLRHASMVRRLDTLPALLLPAARPYADWLDGIGCATLGALRRLPRAGLQRRCGGALIEEMDRAYGEAPELHEWIEVAPHFDGRLELPERVEQAEAVLFAARRLVLQMVGWLNARQMAVSRFVLLLEHERGRQAVAPTALDITLAEAAWREDHLLRLLKERLGRMELAGPVIAIRLEAARLEAMAPPTESLFPEPGGTIADYHRLLELLTARLGADNVLTPAPLADYRPEISNRWLPASSSDIDAAKPPDADRPFWLLENPLPLMMRGNRPFYGSPLMILAGPERIETGWWDANCAVRDYFIAQGADQACYWIYRERVGEDIRWFLHGLFA</sequence>
<dbReference type="InterPro" id="IPR001126">
    <property type="entry name" value="UmuC"/>
</dbReference>
<comment type="caution">
    <text evidence="4">The sequence shown here is derived from an EMBL/GenBank/DDBJ whole genome shotgun (WGS) entry which is preliminary data.</text>
</comment>
<accession>A0ABY1PUV1</accession>
<comment type="similarity">
    <text evidence="1">Belongs to the DNA polymerase type-Y family.</text>
</comment>
<dbReference type="Gene3D" id="3.40.1170.60">
    <property type="match status" value="1"/>
</dbReference>
<dbReference type="InterPro" id="IPR043128">
    <property type="entry name" value="Rev_trsase/Diguanyl_cyclase"/>
</dbReference>
<dbReference type="CDD" id="cd03468">
    <property type="entry name" value="PolY_like"/>
    <property type="match status" value="1"/>
</dbReference>
<dbReference type="InterPro" id="IPR043502">
    <property type="entry name" value="DNA/RNA_pol_sf"/>
</dbReference>
<proteinExistence type="inferred from homology"/>
<keyword evidence="2" id="KW-0227">DNA damage</keyword>
<gene>
    <name evidence="4" type="ORF">SAMN06295970_102263</name>
</gene>
<dbReference type="EMBL" id="FXUL01000002">
    <property type="protein sequence ID" value="SMP49507.1"/>
    <property type="molecule type" value="Genomic_DNA"/>
</dbReference>
<keyword evidence="5" id="KW-1185">Reference proteome</keyword>
<reference evidence="4 5" key="1">
    <citation type="submission" date="2017-05" db="EMBL/GenBank/DDBJ databases">
        <authorList>
            <person name="Varghese N."/>
            <person name="Submissions S."/>
        </authorList>
    </citation>
    <scope>NUCLEOTIDE SEQUENCE [LARGE SCALE GENOMIC DNA]</scope>
    <source>
        <strain evidence="4 5">DSM 26001</strain>
    </source>
</reference>
<dbReference type="Gene3D" id="3.30.70.270">
    <property type="match status" value="1"/>
</dbReference>
<dbReference type="PANTHER" id="PTHR35369">
    <property type="entry name" value="BLR3025 PROTEIN-RELATED"/>
    <property type="match status" value="1"/>
</dbReference>
<dbReference type="InterPro" id="IPR050356">
    <property type="entry name" value="SulA_CellDiv_inhibitor"/>
</dbReference>
<dbReference type="RefSeq" id="WP_283441065.1">
    <property type="nucleotide sequence ID" value="NZ_FXUL01000002.1"/>
</dbReference>
<evidence type="ECO:0000313" key="4">
    <source>
        <dbReference type="EMBL" id="SMP49507.1"/>
    </source>
</evidence>